<feature type="region of interest" description="Disordered" evidence="1">
    <location>
        <begin position="370"/>
        <end position="389"/>
    </location>
</feature>
<evidence type="ECO:0000313" key="2">
    <source>
        <dbReference type="EMBL" id="CAG2217825.1"/>
    </source>
</evidence>
<name>A0A8S3SE06_MYTED</name>
<dbReference type="OrthoDB" id="6137123at2759"/>
<feature type="region of interest" description="Disordered" evidence="1">
    <location>
        <begin position="604"/>
        <end position="642"/>
    </location>
</feature>
<proteinExistence type="predicted"/>
<accession>A0A8S3SE06</accession>
<dbReference type="SUPFAM" id="SSF143575">
    <property type="entry name" value="GAS2 domain-like"/>
    <property type="match status" value="1"/>
</dbReference>
<dbReference type="AlphaFoldDB" id="A0A8S3SE06"/>
<feature type="compositionally biased region" description="Basic and acidic residues" evidence="1">
    <location>
        <begin position="680"/>
        <end position="691"/>
    </location>
</feature>
<sequence>MYQRNSALDVKGLQVMPVEKGTNRHSNHKAIIDSVWCENCKDREFTNIGTYIISKSVNQNMTNSEKSGNEGIFLDSIRCSSGKVHELSCVGTADHSGSKGEQNKKDQMDNSENKGEKRKKPGTTSKDKSRQLSKNILLETTKKQLQNISNDTEDMSAEKKKKKTKKHKKERRELISSEQNVKFAEILRKRLECELARRNDNHVVDIYTTVCKDKKEGIKVKSKLEIDMKNDLSKHKTSKDVKTDKVKTTNTMKTDHSNERYTNKDNESKQMSKSANQMHVKDRNTHRSENESKSVNKIHVKDKNTHLSEGEMESANKMHVKDRNTHSSENEKQSNSKANNTSEDTPVKDIYKQPRKPTRIKSNKYFNLRYDSDHDENEGRPIKSSQYNPFPVNEMINGKFHRANSTKTFHSSSEQRHVYRSVSNASVFSSSIEVTEESPANLYSSYQNILFHSHTKDELHWRMQKKHQFSDVSDRVDQNEGVPNEPKVNSNKNRMTYNISKDNMTKTNANVSNPTEKNRREHISRVPKPKYNAWTIEASNEQEAKVDARNNKFREKVIKAARRPQNRCFYSEDDDKDLVLIMVQNEFQKQYQRIKEVRIKNELNQKDRQQEQNESDNRNIKNVKKESKDPFRDRSKNCSAYKDDTGVNLISKESDELQRLKVNTAKRDKTAKKSKFINETVDRVPSKKTEDSTEDSNDENKDVSASMVHEFKKEQDKFEEKKDILQSIVDIHDIGVNVAPPHHAHQKVEKYFRVPSKKDCNKVVRVGGGWSDINDYYKRHVPVTRREYNRSSNYKGRSYLSFQSHYKCPPKLKHHSKVKNSASKKVTLN</sequence>
<keyword evidence="3" id="KW-1185">Reference proteome</keyword>
<feature type="region of interest" description="Disordered" evidence="1">
    <location>
        <begin position="676"/>
        <end position="706"/>
    </location>
</feature>
<protein>
    <recommendedName>
        <fullName evidence="4">GAR domain-containing protein</fullName>
    </recommendedName>
</protein>
<feature type="compositionally biased region" description="Polar residues" evidence="1">
    <location>
        <begin position="335"/>
        <end position="344"/>
    </location>
</feature>
<feature type="region of interest" description="Disordered" evidence="1">
    <location>
        <begin position="233"/>
        <end position="363"/>
    </location>
</feature>
<feature type="region of interest" description="Disordered" evidence="1">
    <location>
        <begin position="90"/>
        <end position="174"/>
    </location>
</feature>
<dbReference type="GO" id="GO:0008017">
    <property type="term" value="F:microtubule binding"/>
    <property type="evidence" value="ECO:0007669"/>
    <property type="project" value="InterPro"/>
</dbReference>
<organism evidence="2 3">
    <name type="scientific">Mytilus edulis</name>
    <name type="common">Blue mussel</name>
    <dbReference type="NCBI Taxonomy" id="6550"/>
    <lineage>
        <taxon>Eukaryota</taxon>
        <taxon>Metazoa</taxon>
        <taxon>Spiralia</taxon>
        <taxon>Lophotrochozoa</taxon>
        <taxon>Mollusca</taxon>
        <taxon>Bivalvia</taxon>
        <taxon>Autobranchia</taxon>
        <taxon>Pteriomorphia</taxon>
        <taxon>Mytilida</taxon>
        <taxon>Mytiloidea</taxon>
        <taxon>Mytilidae</taxon>
        <taxon>Mytilinae</taxon>
        <taxon>Mytilus</taxon>
    </lineage>
</organism>
<reference evidence="2" key="1">
    <citation type="submission" date="2021-03" db="EMBL/GenBank/DDBJ databases">
        <authorList>
            <person name="Bekaert M."/>
        </authorList>
    </citation>
    <scope>NUCLEOTIDE SEQUENCE</scope>
</reference>
<feature type="compositionally biased region" description="Basic residues" evidence="1">
    <location>
        <begin position="353"/>
        <end position="362"/>
    </location>
</feature>
<dbReference type="Proteomes" id="UP000683360">
    <property type="component" value="Unassembled WGS sequence"/>
</dbReference>
<evidence type="ECO:0000313" key="3">
    <source>
        <dbReference type="Proteomes" id="UP000683360"/>
    </source>
</evidence>
<dbReference type="EMBL" id="CAJPWZ010001576">
    <property type="protein sequence ID" value="CAG2217825.1"/>
    <property type="molecule type" value="Genomic_DNA"/>
</dbReference>
<feature type="compositionally biased region" description="Basic and acidic residues" evidence="1">
    <location>
        <begin position="279"/>
        <end position="334"/>
    </location>
</feature>
<comment type="caution">
    <text evidence="2">The sequence shown here is derived from an EMBL/GenBank/DDBJ whole genome shotgun (WGS) entry which is preliminary data.</text>
</comment>
<feature type="compositionally biased region" description="Basic residues" evidence="1">
    <location>
        <begin position="159"/>
        <end position="170"/>
    </location>
</feature>
<feature type="region of interest" description="Disordered" evidence="1">
    <location>
        <begin position="470"/>
        <end position="493"/>
    </location>
</feature>
<evidence type="ECO:0000256" key="1">
    <source>
        <dbReference type="SAM" id="MobiDB-lite"/>
    </source>
</evidence>
<dbReference type="InterPro" id="IPR036534">
    <property type="entry name" value="GAR_dom_sf"/>
</dbReference>
<feature type="compositionally biased region" description="Basic and acidic residues" evidence="1">
    <location>
        <begin position="96"/>
        <end position="115"/>
    </location>
</feature>
<evidence type="ECO:0008006" key="4">
    <source>
        <dbReference type="Google" id="ProtNLM"/>
    </source>
</evidence>
<feature type="compositionally biased region" description="Basic and acidic residues" evidence="1">
    <location>
        <begin position="233"/>
        <end position="270"/>
    </location>
</feature>
<gene>
    <name evidence="2" type="ORF">MEDL_31460</name>
</gene>